<dbReference type="Proteomes" id="UP000814243">
    <property type="component" value="Unassembled WGS sequence"/>
</dbReference>
<evidence type="ECO:0000313" key="2">
    <source>
        <dbReference type="Proteomes" id="UP000814243"/>
    </source>
</evidence>
<accession>A0A922MLN4</accession>
<name>A0A922MLN4_SPOEX</name>
<comment type="caution">
    <text evidence="1">The sequence shown here is derived from an EMBL/GenBank/DDBJ whole genome shotgun (WGS) entry which is preliminary data.</text>
</comment>
<proteinExistence type="predicted"/>
<reference evidence="1" key="1">
    <citation type="journal article" date="2021" name="G3 (Bethesda)">
        <title>Genome and transcriptome analysis of the beet armyworm Spodoptera exigua reveals targets for pest control. .</title>
        <authorList>
            <person name="Simon S."/>
            <person name="Breeschoten T."/>
            <person name="Jansen H.J."/>
            <person name="Dirks R.P."/>
            <person name="Schranz M.E."/>
            <person name="Ros V.I.D."/>
        </authorList>
    </citation>
    <scope>NUCLEOTIDE SEQUENCE</scope>
    <source>
        <strain evidence="1">TB_SE_WUR_2020</strain>
    </source>
</reference>
<dbReference type="AlphaFoldDB" id="A0A922MLN4"/>
<dbReference type="EMBL" id="JACEFF010000379">
    <property type="protein sequence ID" value="KAH9638634.1"/>
    <property type="molecule type" value="Genomic_DNA"/>
</dbReference>
<protein>
    <submittedName>
        <fullName evidence="1">Uncharacterized protein</fullName>
    </submittedName>
</protein>
<evidence type="ECO:0000313" key="1">
    <source>
        <dbReference type="EMBL" id="KAH9638634.1"/>
    </source>
</evidence>
<organism evidence="1 2">
    <name type="scientific">Spodoptera exigua</name>
    <name type="common">Beet armyworm</name>
    <name type="synonym">Noctua fulgens</name>
    <dbReference type="NCBI Taxonomy" id="7107"/>
    <lineage>
        <taxon>Eukaryota</taxon>
        <taxon>Metazoa</taxon>
        <taxon>Ecdysozoa</taxon>
        <taxon>Arthropoda</taxon>
        <taxon>Hexapoda</taxon>
        <taxon>Insecta</taxon>
        <taxon>Pterygota</taxon>
        <taxon>Neoptera</taxon>
        <taxon>Endopterygota</taxon>
        <taxon>Lepidoptera</taxon>
        <taxon>Glossata</taxon>
        <taxon>Ditrysia</taxon>
        <taxon>Noctuoidea</taxon>
        <taxon>Noctuidae</taxon>
        <taxon>Amphipyrinae</taxon>
        <taxon>Spodoptera</taxon>
    </lineage>
</organism>
<sequence>MVLLWARIVPRQLHYVSHLREASPQPEPSEVPRLRPAWSNRVAPTVEPSNEDVIMLVVGRARLGWVDK</sequence>
<gene>
    <name evidence="1" type="ORF">HF086_007768</name>
</gene>